<dbReference type="Pfam" id="PF00071">
    <property type="entry name" value="Ras"/>
    <property type="match status" value="1"/>
</dbReference>
<dbReference type="PROSITE" id="PS51421">
    <property type="entry name" value="RAS"/>
    <property type="match status" value="1"/>
</dbReference>
<accession>A0ABY6LAF7</accession>
<sequence length="101" mass="11209">MWQHAAPEVQRMVVGNKCDESERRRVDWERGQALAAELGLKFLEASAKTNTNVDTAFVTLARDIKARVDQKTAAVSLENQLRCVKMAALTLIKCVSSFGSK</sequence>
<evidence type="ECO:0000256" key="2">
    <source>
        <dbReference type="ARBA" id="ARBA00022741"/>
    </source>
</evidence>
<dbReference type="PROSITE" id="PS51419">
    <property type="entry name" value="RAB"/>
    <property type="match status" value="1"/>
</dbReference>
<evidence type="ECO:0000313" key="5">
    <source>
        <dbReference type="EMBL" id="UYV78134.1"/>
    </source>
</evidence>
<evidence type="ECO:0000256" key="1">
    <source>
        <dbReference type="ARBA" id="ARBA00006270"/>
    </source>
</evidence>
<protein>
    <submittedName>
        <fullName evidence="5">RAB8A</fullName>
    </submittedName>
</protein>
<dbReference type="SUPFAM" id="SSF52540">
    <property type="entry name" value="P-loop containing nucleoside triphosphate hydrolases"/>
    <property type="match status" value="1"/>
</dbReference>
<keyword evidence="2" id="KW-0547">Nucleotide-binding</keyword>
<dbReference type="SMART" id="SM00175">
    <property type="entry name" value="RAB"/>
    <property type="match status" value="1"/>
</dbReference>
<gene>
    <name evidence="5" type="ORF">LAZ67_16000216</name>
</gene>
<reference evidence="5 6" key="1">
    <citation type="submission" date="2022-01" db="EMBL/GenBank/DDBJ databases">
        <title>A chromosomal length assembly of Cordylochernes scorpioides.</title>
        <authorList>
            <person name="Zeh D."/>
            <person name="Zeh J."/>
        </authorList>
    </citation>
    <scope>NUCLEOTIDE SEQUENCE [LARGE SCALE GENOMIC DNA]</scope>
    <source>
        <strain evidence="5">IN4F17</strain>
        <tissue evidence="5">Whole Body</tissue>
    </source>
</reference>
<dbReference type="PRINTS" id="PR00449">
    <property type="entry name" value="RASTRNSFRMNG"/>
</dbReference>
<evidence type="ECO:0000313" key="6">
    <source>
        <dbReference type="Proteomes" id="UP001235939"/>
    </source>
</evidence>
<comment type="similarity">
    <text evidence="1">Belongs to the small GTPase superfamily. Rab family.</text>
</comment>
<keyword evidence="4" id="KW-0449">Lipoprotein</keyword>
<organism evidence="5 6">
    <name type="scientific">Cordylochernes scorpioides</name>
    <dbReference type="NCBI Taxonomy" id="51811"/>
    <lineage>
        <taxon>Eukaryota</taxon>
        <taxon>Metazoa</taxon>
        <taxon>Ecdysozoa</taxon>
        <taxon>Arthropoda</taxon>
        <taxon>Chelicerata</taxon>
        <taxon>Arachnida</taxon>
        <taxon>Pseudoscorpiones</taxon>
        <taxon>Cheliferoidea</taxon>
        <taxon>Chernetidae</taxon>
        <taxon>Cordylochernes</taxon>
    </lineage>
</organism>
<evidence type="ECO:0000256" key="4">
    <source>
        <dbReference type="ARBA" id="ARBA00023289"/>
    </source>
</evidence>
<dbReference type="Proteomes" id="UP001235939">
    <property type="component" value="Chromosome 16"/>
</dbReference>
<dbReference type="Gene3D" id="3.40.50.300">
    <property type="entry name" value="P-loop containing nucleotide triphosphate hydrolases"/>
    <property type="match status" value="1"/>
</dbReference>
<name>A0ABY6LAF7_9ARAC</name>
<dbReference type="InterPro" id="IPR001806">
    <property type="entry name" value="Small_GTPase"/>
</dbReference>
<dbReference type="InterPro" id="IPR050305">
    <property type="entry name" value="Small_GTPase_Rab"/>
</dbReference>
<dbReference type="InterPro" id="IPR027417">
    <property type="entry name" value="P-loop_NTPase"/>
</dbReference>
<dbReference type="EMBL" id="CP092878">
    <property type="protein sequence ID" value="UYV78134.1"/>
    <property type="molecule type" value="Genomic_DNA"/>
</dbReference>
<keyword evidence="3" id="KW-0342">GTP-binding</keyword>
<proteinExistence type="inferred from homology"/>
<dbReference type="PANTHER" id="PTHR47980">
    <property type="entry name" value="LD44762P"/>
    <property type="match status" value="1"/>
</dbReference>
<keyword evidence="6" id="KW-1185">Reference proteome</keyword>
<evidence type="ECO:0000256" key="3">
    <source>
        <dbReference type="ARBA" id="ARBA00023134"/>
    </source>
</evidence>
<keyword evidence="4" id="KW-0636">Prenylation</keyword>